<keyword evidence="2" id="KW-0479">Metal-binding</keyword>
<evidence type="ECO:0000256" key="7">
    <source>
        <dbReference type="SAM" id="SignalP"/>
    </source>
</evidence>
<evidence type="ECO:0000313" key="10">
    <source>
        <dbReference type="Proteomes" id="UP001174691"/>
    </source>
</evidence>
<dbReference type="GO" id="GO:0016810">
    <property type="term" value="F:hydrolase activity, acting on carbon-nitrogen (but not peptide) bonds"/>
    <property type="evidence" value="ECO:0007669"/>
    <property type="project" value="InterPro"/>
</dbReference>
<keyword evidence="3 7" id="KW-0732">Signal</keyword>
<organism evidence="9 10">
    <name type="scientific">Coniochaeta hoffmannii</name>
    <dbReference type="NCBI Taxonomy" id="91930"/>
    <lineage>
        <taxon>Eukaryota</taxon>
        <taxon>Fungi</taxon>
        <taxon>Dikarya</taxon>
        <taxon>Ascomycota</taxon>
        <taxon>Pezizomycotina</taxon>
        <taxon>Sordariomycetes</taxon>
        <taxon>Sordariomycetidae</taxon>
        <taxon>Coniochaetales</taxon>
        <taxon>Coniochaetaceae</taxon>
        <taxon>Coniochaeta</taxon>
    </lineage>
</organism>
<dbReference type="PANTHER" id="PTHR46471">
    <property type="entry name" value="CHITIN DEACETYLASE"/>
    <property type="match status" value="1"/>
</dbReference>
<dbReference type="Pfam" id="PF01522">
    <property type="entry name" value="Polysacc_deac_1"/>
    <property type="match status" value="1"/>
</dbReference>
<sequence>MYSLLQQLLRLSLLCLVLSVNTAAAILPNAYLHGHARHSPRQWDRPRLGDVPYGSIIHSCSVPGTVALTFDDGPSAFTPGILDHLAQYHAKATFFVNGDNYGRGRVDDPARPWPDMLRRMRAAGHQIGSHGWRHIDVSRASPEARFEEVVRLEEALAAVLGGVWPTYFRPPFASCDTAGCLADLGELGYHVVNFDVDTKDYEHDSPDGIGMSMDGFAAGVWGSPEDSAYMVLAHDVYAQTTEALVPFMLDTLAERGFRMVTVGECLGDPAENWYRS</sequence>
<keyword evidence="5" id="KW-0119">Carbohydrate metabolism</keyword>
<dbReference type="PANTHER" id="PTHR46471:SF2">
    <property type="entry name" value="CHITIN DEACETYLASE-RELATED"/>
    <property type="match status" value="1"/>
</dbReference>
<keyword evidence="6" id="KW-0170">Cobalt</keyword>
<evidence type="ECO:0000256" key="3">
    <source>
        <dbReference type="ARBA" id="ARBA00022729"/>
    </source>
</evidence>
<proteinExistence type="predicted"/>
<evidence type="ECO:0000259" key="8">
    <source>
        <dbReference type="PROSITE" id="PS51677"/>
    </source>
</evidence>
<dbReference type="EMBL" id="JANBVN010000040">
    <property type="protein sequence ID" value="KAJ9158159.1"/>
    <property type="molecule type" value="Genomic_DNA"/>
</dbReference>
<protein>
    <submittedName>
        <fullName evidence="9">Glycoside hydrolase/deacetylase</fullName>
    </submittedName>
</protein>
<reference evidence="9" key="1">
    <citation type="submission" date="2022-07" db="EMBL/GenBank/DDBJ databases">
        <title>Fungi with potential for degradation of polypropylene.</title>
        <authorList>
            <person name="Gostincar C."/>
        </authorList>
    </citation>
    <scope>NUCLEOTIDE SEQUENCE</scope>
    <source>
        <strain evidence="9">EXF-13287</strain>
    </source>
</reference>
<evidence type="ECO:0000256" key="4">
    <source>
        <dbReference type="ARBA" id="ARBA00022801"/>
    </source>
</evidence>
<dbReference type="Proteomes" id="UP001174691">
    <property type="component" value="Unassembled WGS sequence"/>
</dbReference>
<dbReference type="InterPro" id="IPR002509">
    <property type="entry name" value="NODB_dom"/>
</dbReference>
<dbReference type="Gene3D" id="3.20.20.370">
    <property type="entry name" value="Glycoside hydrolase/deacetylase"/>
    <property type="match status" value="1"/>
</dbReference>
<dbReference type="InterPro" id="IPR011330">
    <property type="entry name" value="Glyco_hydro/deAcase_b/a-brl"/>
</dbReference>
<gene>
    <name evidence="9" type="ORF">NKR19_g3578</name>
</gene>
<feature type="signal peptide" evidence="7">
    <location>
        <begin position="1"/>
        <end position="25"/>
    </location>
</feature>
<evidence type="ECO:0000256" key="1">
    <source>
        <dbReference type="ARBA" id="ARBA00001941"/>
    </source>
</evidence>
<dbReference type="GO" id="GO:0005975">
    <property type="term" value="P:carbohydrate metabolic process"/>
    <property type="evidence" value="ECO:0007669"/>
    <property type="project" value="InterPro"/>
</dbReference>
<evidence type="ECO:0000256" key="6">
    <source>
        <dbReference type="ARBA" id="ARBA00023285"/>
    </source>
</evidence>
<dbReference type="AlphaFoldDB" id="A0AA38S8G0"/>
<comment type="caution">
    <text evidence="9">The sequence shown here is derived from an EMBL/GenBank/DDBJ whole genome shotgun (WGS) entry which is preliminary data.</text>
</comment>
<name>A0AA38S8G0_9PEZI</name>
<feature type="chain" id="PRO_5041315349" evidence="7">
    <location>
        <begin position="26"/>
        <end position="276"/>
    </location>
</feature>
<accession>A0AA38S8G0</accession>
<keyword evidence="4 9" id="KW-0378">Hydrolase</keyword>
<dbReference type="GO" id="GO:0046872">
    <property type="term" value="F:metal ion binding"/>
    <property type="evidence" value="ECO:0007669"/>
    <property type="project" value="UniProtKB-KW"/>
</dbReference>
<evidence type="ECO:0000256" key="5">
    <source>
        <dbReference type="ARBA" id="ARBA00023277"/>
    </source>
</evidence>
<comment type="cofactor">
    <cofactor evidence="1">
        <name>Co(2+)</name>
        <dbReference type="ChEBI" id="CHEBI:48828"/>
    </cofactor>
</comment>
<dbReference type="CDD" id="cd10951">
    <property type="entry name" value="CE4_ClCDA_like"/>
    <property type="match status" value="1"/>
</dbReference>
<dbReference type="PROSITE" id="PS51677">
    <property type="entry name" value="NODB"/>
    <property type="match status" value="1"/>
</dbReference>
<feature type="domain" description="NodB homology" evidence="8">
    <location>
        <begin position="64"/>
        <end position="260"/>
    </location>
</feature>
<evidence type="ECO:0000256" key="2">
    <source>
        <dbReference type="ARBA" id="ARBA00022723"/>
    </source>
</evidence>
<keyword evidence="10" id="KW-1185">Reference proteome</keyword>
<dbReference type="SUPFAM" id="SSF88713">
    <property type="entry name" value="Glycoside hydrolase/deacetylase"/>
    <property type="match status" value="1"/>
</dbReference>
<evidence type="ECO:0000313" key="9">
    <source>
        <dbReference type="EMBL" id="KAJ9158159.1"/>
    </source>
</evidence>